<dbReference type="PIRSF" id="PIRSF029171">
    <property type="entry name" value="Esterase_LipA"/>
    <property type="match status" value="1"/>
</dbReference>
<dbReference type="PANTHER" id="PTHR34853:SF1">
    <property type="entry name" value="LIPASE 5"/>
    <property type="match status" value="1"/>
</dbReference>
<dbReference type="InterPro" id="IPR005152">
    <property type="entry name" value="Lipase_secreted"/>
</dbReference>
<evidence type="ECO:0000313" key="2">
    <source>
        <dbReference type="EMBL" id="CAB4796755.1"/>
    </source>
</evidence>
<feature type="compositionally biased region" description="Polar residues" evidence="1">
    <location>
        <begin position="24"/>
        <end position="47"/>
    </location>
</feature>
<dbReference type="GO" id="GO:0004806">
    <property type="term" value="F:triacylglycerol lipase activity"/>
    <property type="evidence" value="ECO:0007669"/>
    <property type="project" value="InterPro"/>
</dbReference>
<organism evidence="2">
    <name type="scientific">freshwater metagenome</name>
    <dbReference type="NCBI Taxonomy" id="449393"/>
    <lineage>
        <taxon>unclassified sequences</taxon>
        <taxon>metagenomes</taxon>
        <taxon>ecological metagenomes</taxon>
    </lineage>
</organism>
<evidence type="ECO:0000256" key="1">
    <source>
        <dbReference type="SAM" id="MobiDB-lite"/>
    </source>
</evidence>
<dbReference type="EMBL" id="CAFAAQ010000014">
    <property type="protein sequence ID" value="CAB4796755.1"/>
    <property type="molecule type" value="Genomic_DNA"/>
</dbReference>
<sequence length="420" mass="43291">MSNTRLVRAVLVGLVAVLGVSACSESGSDSRASSTVQSTTQGESSASIPADSPLAEFTGDDFYAVPEPLPTGAHGQLIRYEPLDRSGNADPALEAMGYRIMYLSESLAGVPIAVTGVASVPIAEAPKDGRPLATLAHGTTGIADECAPSKELTRLDMGLAIAALGAEFVIAGTDYEGLGTPGRHPYLVGESEGRSTMDAIVAAGQLPDADPGKRVAILGYSQGGHGALWASQVAADWTPELQVVGTFAGAPASETDVVFAAAPSLAGFAYMLVAGYAAAYPQADPALFLTELGLSRLDEVDTGCAGELIAGFSGTNPAELVRPEGPATEPWKSLAAENIAGSEKTNDAPTLIIHSQKDETVPIFFSERLLSRMCANGQVVERRVLPEGGHGAAALPAYQQALTWVQERFAADPPAPVNSC</sequence>
<dbReference type="InterPro" id="IPR029058">
    <property type="entry name" value="AB_hydrolase_fold"/>
</dbReference>
<feature type="region of interest" description="Disordered" evidence="1">
    <location>
        <begin position="24"/>
        <end position="53"/>
    </location>
</feature>
<dbReference type="Pfam" id="PF03583">
    <property type="entry name" value="LIP"/>
    <property type="match status" value="1"/>
</dbReference>
<dbReference type="PROSITE" id="PS51257">
    <property type="entry name" value="PROKAR_LIPOPROTEIN"/>
    <property type="match status" value="1"/>
</dbReference>
<accession>A0A6J6XKS9</accession>
<name>A0A6J6XKS9_9ZZZZ</name>
<dbReference type="Gene3D" id="3.40.50.1820">
    <property type="entry name" value="alpha/beta hydrolase"/>
    <property type="match status" value="1"/>
</dbReference>
<dbReference type="PANTHER" id="PTHR34853">
    <property type="match status" value="1"/>
</dbReference>
<dbReference type="GO" id="GO:0016042">
    <property type="term" value="P:lipid catabolic process"/>
    <property type="evidence" value="ECO:0007669"/>
    <property type="project" value="InterPro"/>
</dbReference>
<gene>
    <name evidence="2" type="ORF">UFOPK3046_00292</name>
</gene>
<protein>
    <submittedName>
        <fullName evidence="2">Unannotated protein</fullName>
    </submittedName>
</protein>
<dbReference type="Gene3D" id="1.10.260.130">
    <property type="match status" value="1"/>
</dbReference>
<proteinExistence type="predicted"/>
<reference evidence="2" key="1">
    <citation type="submission" date="2020-05" db="EMBL/GenBank/DDBJ databases">
        <authorList>
            <person name="Chiriac C."/>
            <person name="Salcher M."/>
            <person name="Ghai R."/>
            <person name="Kavagutti S V."/>
        </authorList>
    </citation>
    <scope>NUCLEOTIDE SEQUENCE</scope>
</reference>
<dbReference type="SUPFAM" id="SSF53474">
    <property type="entry name" value="alpha/beta-Hydrolases"/>
    <property type="match status" value="1"/>
</dbReference>
<dbReference type="AlphaFoldDB" id="A0A6J6XKS9"/>